<evidence type="ECO:0000256" key="1">
    <source>
        <dbReference type="SAM" id="Phobius"/>
    </source>
</evidence>
<dbReference type="Proteomes" id="UP000244649">
    <property type="component" value="Unassembled WGS sequence"/>
</dbReference>
<sequence length="70" mass="7594">MAASEKTPASATVWYFVGATFVLMIPMLWVHDLPWGVRVASIALGGALIAVGIRRLRREVLPPDATDDES</sequence>
<organism evidence="2 3">
    <name type="scientific">Microbacterium testaceum</name>
    <name type="common">Aureobacterium testaceum</name>
    <name type="synonym">Brevibacterium testaceum</name>
    <dbReference type="NCBI Taxonomy" id="2033"/>
    <lineage>
        <taxon>Bacteria</taxon>
        <taxon>Bacillati</taxon>
        <taxon>Actinomycetota</taxon>
        <taxon>Actinomycetes</taxon>
        <taxon>Micrococcales</taxon>
        <taxon>Microbacteriaceae</taxon>
        <taxon>Microbacterium</taxon>
    </lineage>
</organism>
<evidence type="ECO:0000313" key="3">
    <source>
        <dbReference type="Proteomes" id="UP000244649"/>
    </source>
</evidence>
<keyword evidence="1" id="KW-0472">Membrane</keyword>
<dbReference type="EMBL" id="QDFT01000047">
    <property type="protein sequence ID" value="PVE63719.1"/>
    <property type="molecule type" value="Genomic_DNA"/>
</dbReference>
<dbReference type="RefSeq" id="WP_116538372.1">
    <property type="nucleotide sequence ID" value="NZ_JAQDQE010000012.1"/>
</dbReference>
<proteinExistence type="predicted"/>
<keyword evidence="1" id="KW-0812">Transmembrane</keyword>
<evidence type="ECO:0000313" key="2">
    <source>
        <dbReference type="EMBL" id="PVE63719.1"/>
    </source>
</evidence>
<keyword evidence="1" id="KW-1133">Transmembrane helix</keyword>
<feature type="transmembrane region" description="Helical" evidence="1">
    <location>
        <begin position="35"/>
        <end position="53"/>
    </location>
</feature>
<accession>A0A2T7W3H9</accession>
<reference evidence="2 3" key="1">
    <citation type="submission" date="2018-04" db="EMBL/GenBank/DDBJ databases">
        <authorList>
            <person name="Go L.Y."/>
            <person name="Mitchell J.A."/>
        </authorList>
    </citation>
    <scope>NUCLEOTIDE SEQUENCE [LARGE SCALE GENOMIC DNA]</scope>
    <source>
        <strain evidence="2 3">TPD7010</strain>
    </source>
</reference>
<dbReference type="AlphaFoldDB" id="A0A2T7W3H9"/>
<feature type="transmembrane region" description="Helical" evidence="1">
    <location>
        <begin position="12"/>
        <end position="29"/>
    </location>
</feature>
<comment type="caution">
    <text evidence="2">The sequence shown here is derived from an EMBL/GenBank/DDBJ whole genome shotgun (WGS) entry which is preliminary data.</text>
</comment>
<protein>
    <submittedName>
        <fullName evidence="2">Uncharacterized protein</fullName>
    </submittedName>
</protein>
<name>A0A2T7W3H9_MICTE</name>
<gene>
    <name evidence="2" type="ORF">DC432_13810</name>
</gene>